<dbReference type="Pfam" id="PF00482">
    <property type="entry name" value="T2SSF"/>
    <property type="match status" value="1"/>
</dbReference>
<dbReference type="Proteomes" id="UP000292274">
    <property type="component" value="Unassembled WGS sequence"/>
</dbReference>
<protein>
    <submittedName>
        <fullName evidence="8">Secretion system protein</fullName>
    </submittedName>
</protein>
<dbReference type="InterPro" id="IPR018076">
    <property type="entry name" value="T2SS_GspF_dom"/>
</dbReference>
<keyword evidence="5 6" id="KW-0472">Membrane</keyword>
<dbReference type="GO" id="GO:0005886">
    <property type="term" value="C:plasma membrane"/>
    <property type="evidence" value="ECO:0007669"/>
    <property type="project" value="UniProtKB-SubCell"/>
</dbReference>
<evidence type="ECO:0000313" key="8">
    <source>
        <dbReference type="EMBL" id="TCB91633.1"/>
    </source>
</evidence>
<sequence>MGVMVLTVPLAALLGAGTAFGLVLLAVGLSRRDAGPDDSGSDLDTESWLSRLTAARGQVDRRRVALCLAAGVVVGVVSRWPVAAGLAAVGAWVLPAVIGPDRDHARRVARIEAIATWTEALRDNLSGAAGLEQAITASAIESPEPIRDEVTRLAVRLQRSWRLPDALRAFAAELADPTADLVVAGLLMATRGSAGQLGDVLGELAASARAKVASRQRVAAARNRNRTSARVIVGATLGMAGLLAVLNRGYLAPFDTPVGQLVLLAAGGCFGMAFAWLGRLMRDRDTARVLAGVAAPAESEAVPT</sequence>
<name>A0A4R0G739_9ACTN</name>
<dbReference type="PANTHER" id="PTHR35007">
    <property type="entry name" value="INTEGRAL MEMBRANE PROTEIN-RELATED"/>
    <property type="match status" value="1"/>
</dbReference>
<reference evidence="8 9" key="1">
    <citation type="submission" date="2019-02" db="EMBL/GenBank/DDBJ databases">
        <title>Jishengella sp. nov., isolated from a root of Zingiber montanum.</title>
        <authorList>
            <person name="Kuncharoen N."/>
            <person name="Kudo T."/>
            <person name="Masahiro Y."/>
            <person name="Ohkuma M."/>
            <person name="Tanasupawat S."/>
        </authorList>
    </citation>
    <scope>NUCLEOTIDE SEQUENCE [LARGE SCALE GENOMIC DNA]</scope>
    <source>
        <strain evidence="8 9">PLAI 1-1</strain>
    </source>
</reference>
<organism evidence="8 9">
    <name type="scientific">Micromonospora zingiberis</name>
    <dbReference type="NCBI Taxonomy" id="2053011"/>
    <lineage>
        <taxon>Bacteria</taxon>
        <taxon>Bacillati</taxon>
        <taxon>Actinomycetota</taxon>
        <taxon>Actinomycetes</taxon>
        <taxon>Micromonosporales</taxon>
        <taxon>Micromonosporaceae</taxon>
        <taxon>Micromonospora</taxon>
    </lineage>
</organism>
<evidence type="ECO:0000313" key="9">
    <source>
        <dbReference type="Proteomes" id="UP000292274"/>
    </source>
</evidence>
<evidence type="ECO:0000256" key="1">
    <source>
        <dbReference type="ARBA" id="ARBA00004651"/>
    </source>
</evidence>
<keyword evidence="9" id="KW-1185">Reference proteome</keyword>
<feature type="transmembrane region" description="Helical" evidence="6">
    <location>
        <begin position="80"/>
        <end position="98"/>
    </location>
</feature>
<dbReference type="EMBL" id="SJJR01000024">
    <property type="protein sequence ID" value="TCB91633.1"/>
    <property type="molecule type" value="Genomic_DNA"/>
</dbReference>
<keyword evidence="3 6" id="KW-0812">Transmembrane</keyword>
<gene>
    <name evidence="8" type="ORF">E0H26_25455</name>
</gene>
<dbReference type="RefSeq" id="WP_131308016.1">
    <property type="nucleotide sequence ID" value="NZ_SJJR01000024.1"/>
</dbReference>
<feature type="domain" description="Type II secretion system protein GspF" evidence="7">
    <location>
        <begin position="118"/>
        <end position="241"/>
    </location>
</feature>
<comment type="caution">
    <text evidence="8">The sequence shown here is derived from an EMBL/GenBank/DDBJ whole genome shotgun (WGS) entry which is preliminary data.</text>
</comment>
<evidence type="ECO:0000256" key="3">
    <source>
        <dbReference type="ARBA" id="ARBA00022692"/>
    </source>
</evidence>
<accession>A0A4R0G739</accession>
<keyword evidence="2" id="KW-1003">Cell membrane</keyword>
<dbReference type="PANTHER" id="PTHR35007:SF3">
    <property type="entry name" value="POSSIBLE CONSERVED ALANINE RICH MEMBRANE PROTEIN"/>
    <property type="match status" value="1"/>
</dbReference>
<evidence type="ECO:0000256" key="6">
    <source>
        <dbReference type="SAM" id="Phobius"/>
    </source>
</evidence>
<keyword evidence="4 6" id="KW-1133">Transmembrane helix</keyword>
<evidence type="ECO:0000256" key="4">
    <source>
        <dbReference type="ARBA" id="ARBA00022989"/>
    </source>
</evidence>
<evidence type="ECO:0000259" key="7">
    <source>
        <dbReference type="Pfam" id="PF00482"/>
    </source>
</evidence>
<dbReference type="AlphaFoldDB" id="A0A4R0G739"/>
<dbReference type="OrthoDB" id="5243396at2"/>
<feature type="transmembrane region" description="Helical" evidence="6">
    <location>
        <begin position="258"/>
        <end position="278"/>
    </location>
</feature>
<feature type="transmembrane region" description="Helical" evidence="6">
    <location>
        <begin position="227"/>
        <end position="246"/>
    </location>
</feature>
<evidence type="ECO:0000256" key="5">
    <source>
        <dbReference type="ARBA" id="ARBA00023136"/>
    </source>
</evidence>
<comment type="subcellular location">
    <subcellularLocation>
        <location evidence="1">Cell membrane</location>
        <topology evidence="1">Multi-pass membrane protein</topology>
    </subcellularLocation>
</comment>
<proteinExistence type="predicted"/>
<evidence type="ECO:0000256" key="2">
    <source>
        <dbReference type="ARBA" id="ARBA00022475"/>
    </source>
</evidence>